<sequence length="173" mass="19969">MARPTKYKVEFANQAEKISKFGATDKDLAEIFGVDESTITRWKQKYPEFCMSLKKGKDYFDNKVEIALAERAIGYSHPEEKIFNHGGEILRVETVKHHPPDVTACIYWLNNRKRKEWATRKAVESEMTISKLPEGTGVLVVPAVVDYEQWAEMAVNGNKELDRKEREFDKKNA</sequence>
<accession>A0A4R6XBS7</accession>
<evidence type="ECO:0000313" key="1">
    <source>
        <dbReference type="EMBL" id="TDR14627.1"/>
    </source>
</evidence>
<evidence type="ECO:0000313" key="2">
    <source>
        <dbReference type="Proteomes" id="UP000295724"/>
    </source>
</evidence>
<comment type="caution">
    <text evidence="1">The sequence shown here is derived from an EMBL/GenBank/DDBJ whole genome shotgun (WGS) entry which is preliminary data.</text>
</comment>
<proteinExistence type="predicted"/>
<gene>
    <name evidence="1" type="ORF">C8D91_2954</name>
</gene>
<dbReference type="Gene3D" id="1.10.10.60">
    <property type="entry name" value="Homeodomain-like"/>
    <property type="match status" value="1"/>
</dbReference>
<dbReference type="RefSeq" id="WP_180236547.1">
    <property type="nucleotide sequence ID" value="NZ_NIHB01000011.1"/>
</dbReference>
<reference evidence="1 2" key="1">
    <citation type="submission" date="2019-03" db="EMBL/GenBank/DDBJ databases">
        <title>Genomic Encyclopedia of Type Strains, Phase IV (KMG-IV): sequencing the most valuable type-strain genomes for metagenomic binning, comparative biology and taxonomic classification.</title>
        <authorList>
            <person name="Goeker M."/>
        </authorList>
    </citation>
    <scope>NUCLEOTIDE SEQUENCE [LARGE SCALE GENOMIC DNA]</scope>
    <source>
        <strain evidence="1 2">DSM 25488</strain>
    </source>
</reference>
<protein>
    <recommendedName>
        <fullName evidence="3">Phage terminase small subunit</fullName>
    </recommendedName>
</protein>
<organism evidence="1 2">
    <name type="scientific">Marinicella litoralis</name>
    <dbReference type="NCBI Taxonomy" id="644220"/>
    <lineage>
        <taxon>Bacteria</taxon>
        <taxon>Pseudomonadati</taxon>
        <taxon>Pseudomonadota</taxon>
        <taxon>Gammaproteobacteria</taxon>
        <taxon>Lysobacterales</taxon>
        <taxon>Marinicellaceae</taxon>
        <taxon>Marinicella</taxon>
    </lineage>
</organism>
<dbReference type="EMBL" id="SNZB01000013">
    <property type="protein sequence ID" value="TDR14627.1"/>
    <property type="molecule type" value="Genomic_DNA"/>
</dbReference>
<keyword evidence="2" id="KW-1185">Reference proteome</keyword>
<dbReference type="Proteomes" id="UP000295724">
    <property type="component" value="Unassembled WGS sequence"/>
</dbReference>
<evidence type="ECO:0008006" key="3">
    <source>
        <dbReference type="Google" id="ProtNLM"/>
    </source>
</evidence>
<dbReference type="AlphaFoldDB" id="A0A4R6XBS7"/>
<name>A0A4R6XBS7_9GAMM</name>